<sequence length="67" mass="7582">ISAARELDQQYENYIKECIRKFATCRSPRSMLTCSTTKSPDYWGVKWGENLDALGKSQEVDSGGNTF</sequence>
<organism evidence="1">
    <name type="scientific">Arion vulgaris</name>
    <dbReference type="NCBI Taxonomy" id="1028688"/>
    <lineage>
        <taxon>Eukaryota</taxon>
        <taxon>Metazoa</taxon>
        <taxon>Spiralia</taxon>
        <taxon>Lophotrochozoa</taxon>
        <taxon>Mollusca</taxon>
        <taxon>Gastropoda</taxon>
        <taxon>Heterobranchia</taxon>
        <taxon>Euthyneura</taxon>
        <taxon>Panpulmonata</taxon>
        <taxon>Eupulmonata</taxon>
        <taxon>Stylommatophora</taxon>
        <taxon>Helicina</taxon>
        <taxon>Arionoidea</taxon>
        <taxon>Arionidae</taxon>
        <taxon>Arion</taxon>
    </lineage>
</organism>
<dbReference type="EMBL" id="HACG01000697">
    <property type="protein sequence ID" value="CEK47562.1"/>
    <property type="molecule type" value="Transcribed_RNA"/>
</dbReference>
<accession>A0A0B6XU62</accession>
<dbReference type="AlphaFoldDB" id="A0A0B6XU62"/>
<name>A0A0B6XU62_9EUPU</name>
<proteinExistence type="predicted"/>
<protein>
    <submittedName>
        <fullName evidence="1">Uncharacterized protein</fullName>
    </submittedName>
</protein>
<reference evidence="1" key="1">
    <citation type="submission" date="2014-12" db="EMBL/GenBank/DDBJ databases">
        <title>Insight into the proteome of Arion vulgaris.</title>
        <authorList>
            <person name="Aradska J."/>
            <person name="Bulat T."/>
            <person name="Smidak R."/>
            <person name="Sarate P."/>
            <person name="Gangsoo J."/>
            <person name="Sialana F."/>
            <person name="Bilban M."/>
            <person name="Lubec G."/>
        </authorList>
    </citation>
    <scope>NUCLEOTIDE SEQUENCE</scope>
    <source>
        <tissue evidence="1">Skin</tissue>
    </source>
</reference>
<evidence type="ECO:0000313" key="1">
    <source>
        <dbReference type="EMBL" id="CEK47562.1"/>
    </source>
</evidence>
<feature type="non-terminal residue" evidence="1">
    <location>
        <position position="1"/>
    </location>
</feature>
<feature type="non-terminal residue" evidence="1">
    <location>
        <position position="67"/>
    </location>
</feature>
<gene>
    <name evidence="1" type="primary">ORF1627</name>
</gene>